<comment type="caution">
    <text evidence="5">The sequence shown here is derived from an EMBL/GenBank/DDBJ whole genome shotgun (WGS) entry which is preliminary data.</text>
</comment>
<reference evidence="5 6" key="1">
    <citation type="submission" date="2024-06" db="EMBL/GenBank/DDBJ databases">
        <title>A chromosome level genome sequence of Diviner's sage (Salvia divinorum).</title>
        <authorList>
            <person name="Ford S.A."/>
            <person name="Ro D.-K."/>
            <person name="Ness R.W."/>
            <person name="Phillips M.A."/>
        </authorList>
    </citation>
    <scope>NUCLEOTIDE SEQUENCE [LARGE SCALE GENOMIC DNA]</scope>
    <source>
        <strain evidence="5">SAF-2024a</strain>
        <tissue evidence="5">Leaf</tissue>
    </source>
</reference>
<evidence type="ECO:0000313" key="5">
    <source>
        <dbReference type="EMBL" id="KAL1568566.1"/>
    </source>
</evidence>
<gene>
    <name evidence="5" type="ORF">AAHA92_00168</name>
</gene>
<feature type="region of interest" description="Disordered" evidence="4">
    <location>
        <begin position="1"/>
        <end position="20"/>
    </location>
</feature>
<name>A0ABD1IIN4_SALDI</name>
<evidence type="ECO:0000256" key="3">
    <source>
        <dbReference type="ARBA" id="ARBA00023242"/>
    </source>
</evidence>
<accession>A0ABD1IIN4</accession>
<sequence length="209" mass="24336">MSFRGRGGGRGRGGPPRAKQMPFDLFPEVAIGVVKYSVEEVKKYSQFVSWSQNLQTFFETSPYHYQDRRLTLQKTQKLDIERYSDKKLQATTVKQPLHHLIMMDKDHMPAELVKDGQQTVKRVKWDDEIDLNKLDQFEKLEEKYKGTEEENEEEDAEDEENEDDAEISGDDNDYEQAENVDDDEDDFNTPEEIGMLELDHALCLSTYSP</sequence>
<protein>
    <submittedName>
        <fullName evidence="5">DNA-directed RNA polymerase III subunit RPC7-like</fullName>
    </submittedName>
</protein>
<dbReference type="Pfam" id="PF11705">
    <property type="entry name" value="RNA_pol_3_Rpc31"/>
    <property type="match status" value="1"/>
</dbReference>
<dbReference type="AlphaFoldDB" id="A0ABD1IIN4"/>
<dbReference type="InterPro" id="IPR024661">
    <property type="entry name" value="RNA_pol_III_Rpc31"/>
</dbReference>
<dbReference type="PANTHER" id="PTHR15367:SF2">
    <property type="entry name" value="DNA-DIRECTED RNA POLYMERASE III SUBUNIT"/>
    <property type="match status" value="1"/>
</dbReference>
<dbReference type="GO" id="GO:0005634">
    <property type="term" value="C:nucleus"/>
    <property type="evidence" value="ECO:0007669"/>
    <property type="project" value="UniProtKB-SubCell"/>
</dbReference>
<comment type="similarity">
    <text evidence="2">Belongs to the eukaryotic RPC7 RNA polymerase subunit family.</text>
</comment>
<evidence type="ECO:0000256" key="2">
    <source>
        <dbReference type="ARBA" id="ARBA00008352"/>
    </source>
</evidence>
<feature type="compositionally biased region" description="Acidic residues" evidence="4">
    <location>
        <begin position="149"/>
        <end position="189"/>
    </location>
</feature>
<dbReference type="EMBL" id="JBEAFC010000001">
    <property type="protein sequence ID" value="KAL1568566.1"/>
    <property type="molecule type" value="Genomic_DNA"/>
</dbReference>
<evidence type="ECO:0000256" key="1">
    <source>
        <dbReference type="ARBA" id="ARBA00004123"/>
    </source>
</evidence>
<feature type="compositionally biased region" description="Gly residues" evidence="4">
    <location>
        <begin position="1"/>
        <end position="14"/>
    </location>
</feature>
<evidence type="ECO:0000313" key="6">
    <source>
        <dbReference type="Proteomes" id="UP001567538"/>
    </source>
</evidence>
<keyword evidence="3" id="KW-0539">Nucleus</keyword>
<organism evidence="5 6">
    <name type="scientific">Salvia divinorum</name>
    <name type="common">Maria pastora</name>
    <name type="synonym">Diviner's sage</name>
    <dbReference type="NCBI Taxonomy" id="28513"/>
    <lineage>
        <taxon>Eukaryota</taxon>
        <taxon>Viridiplantae</taxon>
        <taxon>Streptophyta</taxon>
        <taxon>Embryophyta</taxon>
        <taxon>Tracheophyta</taxon>
        <taxon>Spermatophyta</taxon>
        <taxon>Magnoliopsida</taxon>
        <taxon>eudicotyledons</taxon>
        <taxon>Gunneridae</taxon>
        <taxon>Pentapetalae</taxon>
        <taxon>asterids</taxon>
        <taxon>lamiids</taxon>
        <taxon>Lamiales</taxon>
        <taxon>Lamiaceae</taxon>
        <taxon>Nepetoideae</taxon>
        <taxon>Mentheae</taxon>
        <taxon>Salviinae</taxon>
        <taxon>Salvia</taxon>
        <taxon>Salvia subgen. Calosphace</taxon>
    </lineage>
</organism>
<evidence type="ECO:0000256" key="4">
    <source>
        <dbReference type="SAM" id="MobiDB-lite"/>
    </source>
</evidence>
<dbReference type="Proteomes" id="UP001567538">
    <property type="component" value="Unassembled WGS sequence"/>
</dbReference>
<keyword evidence="6" id="KW-1185">Reference proteome</keyword>
<proteinExistence type="inferred from homology"/>
<dbReference type="PANTHER" id="PTHR15367">
    <property type="entry name" value="DNA-DIRECTED RNA POLYMERASE III"/>
    <property type="match status" value="1"/>
</dbReference>
<feature type="region of interest" description="Disordered" evidence="4">
    <location>
        <begin position="141"/>
        <end position="194"/>
    </location>
</feature>
<comment type="subcellular location">
    <subcellularLocation>
        <location evidence="1">Nucleus</location>
    </subcellularLocation>
</comment>